<evidence type="ECO:0000256" key="1">
    <source>
        <dbReference type="SAM" id="MobiDB-lite"/>
    </source>
</evidence>
<proteinExistence type="predicted"/>
<gene>
    <name evidence="2" type="ORF">CCAM_LOCUS15479</name>
</gene>
<keyword evidence="3" id="KW-1185">Reference proteome</keyword>
<feature type="region of interest" description="Disordered" evidence="1">
    <location>
        <begin position="64"/>
        <end position="94"/>
    </location>
</feature>
<sequence>MRCAEDITIYSNLVQKNRLYQFLAGINDGLYKERRDLLNQDPLPTVEQAYTQIRREVIKRGIMGADSPLGNSPSEIGSSLATKGRPENPRARKDSKTNFICTHCGGTRHTKEGCFKIIGYPEWWPELKKRAKETPLTEKGKGGHKDGKANFSGSVAVPEGKDETGGMANIQGFSDGEDYWAWY</sequence>
<accession>A0A484LBM2</accession>
<evidence type="ECO:0000313" key="2">
    <source>
        <dbReference type="EMBL" id="VFQ73703.1"/>
    </source>
</evidence>
<dbReference type="PANTHER" id="PTHR34222:SF43">
    <property type="entry name" value="RETROTRANSPOSON GAG DOMAIN-CONTAINING PROTEIN"/>
    <property type="match status" value="1"/>
</dbReference>
<dbReference type="EMBL" id="OOIL02001249">
    <property type="protein sequence ID" value="VFQ73703.1"/>
    <property type="molecule type" value="Genomic_DNA"/>
</dbReference>
<feature type="compositionally biased region" description="Basic and acidic residues" evidence="1">
    <location>
        <begin position="84"/>
        <end position="94"/>
    </location>
</feature>
<organism evidence="2 3">
    <name type="scientific">Cuscuta campestris</name>
    <dbReference type="NCBI Taxonomy" id="132261"/>
    <lineage>
        <taxon>Eukaryota</taxon>
        <taxon>Viridiplantae</taxon>
        <taxon>Streptophyta</taxon>
        <taxon>Embryophyta</taxon>
        <taxon>Tracheophyta</taxon>
        <taxon>Spermatophyta</taxon>
        <taxon>Magnoliopsida</taxon>
        <taxon>eudicotyledons</taxon>
        <taxon>Gunneridae</taxon>
        <taxon>Pentapetalae</taxon>
        <taxon>asterids</taxon>
        <taxon>lamiids</taxon>
        <taxon>Solanales</taxon>
        <taxon>Convolvulaceae</taxon>
        <taxon>Cuscuteae</taxon>
        <taxon>Cuscuta</taxon>
        <taxon>Cuscuta subgen. Grammica</taxon>
        <taxon>Cuscuta sect. Cleistogrammica</taxon>
    </lineage>
</organism>
<reference evidence="2 3" key="1">
    <citation type="submission" date="2018-04" db="EMBL/GenBank/DDBJ databases">
        <authorList>
            <person name="Vogel A."/>
        </authorList>
    </citation>
    <scope>NUCLEOTIDE SEQUENCE [LARGE SCALE GENOMIC DNA]</scope>
</reference>
<evidence type="ECO:0008006" key="4">
    <source>
        <dbReference type="Google" id="ProtNLM"/>
    </source>
</evidence>
<name>A0A484LBM2_9ASTE</name>
<dbReference type="Proteomes" id="UP000595140">
    <property type="component" value="Unassembled WGS sequence"/>
</dbReference>
<feature type="compositionally biased region" description="Polar residues" evidence="1">
    <location>
        <begin position="69"/>
        <end position="81"/>
    </location>
</feature>
<dbReference type="OrthoDB" id="1749265at2759"/>
<dbReference type="AlphaFoldDB" id="A0A484LBM2"/>
<dbReference type="PANTHER" id="PTHR34222">
    <property type="entry name" value="GAG_PRE-INTEGRS DOMAIN-CONTAINING PROTEIN"/>
    <property type="match status" value="1"/>
</dbReference>
<evidence type="ECO:0000313" key="3">
    <source>
        <dbReference type="Proteomes" id="UP000595140"/>
    </source>
</evidence>
<protein>
    <recommendedName>
        <fullName evidence="4">Retrotransposon gag domain-containing protein</fullName>
    </recommendedName>
</protein>